<dbReference type="Pfam" id="PF14237">
    <property type="entry name" value="GYF_2"/>
    <property type="match status" value="1"/>
</dbReference>
<protein>
    <submittedName>
        <fullName evidence="4">GYF domain-containing protein</fullName>
    </submittedName>
</protein>
<evidence type="ECO:0000313" key="5">
    <source>
        <dbReference type="Proteomes" id="UP001600109"/>
    </source>
</evidence>
<feature type="domain" description="GYF" evidence="3">
    <location>
        <begin position="4"/>
        <end position="49"/>
    </location>
</feature>
<dbReference type="EMBL" id="JBHZPZ010000001">
    <property type="protein sequence ID" value="MFE3866490.1"/>
    <property type="molecule type" value="Genomic_DNA"/>
</dbReference>
<keyword evidence="1" id="KW-0175">Coiled coil</keyword>
<accession>A0ABW6HSD2</accession>
<proteinExistence type="predicted"/>
<organism evidence="4 5">
    <name type="scientific">Flavobacterium xylosi</name>
    <dbReference type="NCBI Taxonomy" id="3230415"/>
    <lineage>
        <taxon>Bacteria</taxon>
        <taxon>Pseudomonadati</taxon>
        <taxon>Bacteroidota</taxon>
        <taxon>Flavobacteriia</taxon>
        <taxon>Flavobacteriales</taxon>
        <taxon>Flavobacteriaceae</taxon>
        <taxon>Flavobacterium</taxon>
    </lineage>
</organism>
<feature type="coiled-coil region" evidence="1">
    <location>
        <begin position="122"/>
        <end position="251"/>
    </location>
</feature>
<evidence type="ECO:0000313" key="4">
    <source>
        <dbReference type="EMBL" id="MFE3866490.1"/>
    </source>
</evidence>
<keyword evidence="5" id="KW-1185">Reference proteome</keyword>
<keyword evidence="2" id="KW-0812">Transmembrane</keyword>
<reference evidence="4 5" key="1">
    <citation type="submission" date="2024-06" db="EMBL/GenBank/DDBJ databases">
        <title>Flavobacterium spp. isolated from glacier.</title>
        <authorList>
            <person name="Han D."/>
        </authorList>
    </citation>
    <scope>NUCLEOTIDE SEQUENCE [LARGE SCALE GENOMIC DNA]</scope>
    <source>
        <strain evidence="4 5">LS2P90</strain>
    </source>
</reference>
<name>A0ABW6HSD2_9FLAO</name>
<keyword evidence="2" id="KW-1133">Transmembrane helix</keyword>
<keyword evidence="2" id="KW-0472">Membrane</keyword>
<dbReference type="RefSeq" id="WP_379853146.1">
    <property type="nucleotide sequence ID" value="NZ_JBHZPZ010000001.1"/>
</dbReference>
<feature type="transmembrane region" description="Helical" evidence="2">
    <location>
        <begin position="105"/>
        <end position="125"/>
    </location>
</feature>
<dbReference type="Proteomes" id="UP001600109">
    <property type="component" value="Unassembled WGS sequence"/>
</dbReference>
<evidence type="ECO:0000256" key="1">
    <source>
        <dbReference type="SAM" id="Coils"/>
    </source>
</evidence>
<evidence type="ECO:0000259" key="3">
    <source>
        <dbReference type="Pfam" id="PF14237"/>
    </source>
</evidence>
<sequence length="266" mass="30999">MNTYYIHNGNESIGPFGLDELKSKKITKMTPVWCQGMEDWKYAGEVAELKSLLTVTPPPLKPIITASQAPKELENNTENSRVKKIEDVIEKEVPNPKILGIKREIFFPIAIALVLIIGTVSFNLFEENRKNLLEEKNTVTERNNQQFQLQEKEIEEQKIRIAEQERKEAERLSVERSQKLSSRLLEIQKILLDDIRNLEQAKNKLIEANDFEFLRTTDEKNDDISLIQRDIEHWISEIEKLRKEKDQLYLELEKTQPKVNGVSDVD</sequence>
<dbReference type="InterPro" id="IPR025640">
    <property type="entry name" value="GYF_2"/>
</dbReference>
<gene>
    <name evidence="4" type="ORF">ACFX5E_00205</name>
</gene>
<comment type="caution">
    <text evidence="4">The sequence shown here is derived from an EMBL/GenBank/DDBJ whole genome shotgun (WGS) entry which is preliminary data.</text>
</comment>
<evidence type="ECO:0000256" key="2">
    <source>
        <dbReference type="SAM" id="Phobius"/>
    </source>
</evidence>